<keyword evidence="3" id="KW-1185">Reference proteome</keyword>
<feature type="domain" description="HTH arsR-type" evidence="1">
    <location>
        <begin position="10"/>
        <end position="95"/>
    </location>
</feature>
<reference evidence="2 3" key="1">
    <citation type="submission" date="2024-10" db="EMBL/GenBank/DDBJ databases">
        <title>Isolation, draft genome sequencing and identification of Phyllobacterium sp. NSA23, isolated from leaf soil.</title>
        <authorList>
            <person name="Akita H."/>
        </authorList>
    </citation>
    <scope>NUCLEOTIDE SEQUENCE [LARGE SCALE GENOMIC DNA]</scope>
    <source>
        <strain evidence="2 3">NSA23</strain>
    </source>
</reference>
<comment type="caution">
    <text evidence="2">The sequence shown here is derived from an EMBL/GenBank/DDBJ whole genome shotgun (WGS) entry which is preliminary data.</text>
</comment>
<dbReference type="SUPFAM" id="SSF46785">
    <property type="entry name" value="Winged helix' DNA-binding domain"/>
    <property type="match status" value="1"/>
</dbReference>
<dbReference type="InterPro" id="IPR001845">
    <property type="entry name" value="HTH_ArsR_DNA-bd_dom"/>
</dbReference>
<dbReference type="EMBL" id="BAAFZP010000001">
    <property type="protein sequence ID" value="GAB1582280.1"/>
    <property type="molecule type" value="Genomic_DNA"/>
</dbReference>
<evidence type="ECO:0000313" key="3">
    <source>
        <dbReference type="Proteomes" id="UP001628091"/>
    </source>
</evidence>
<dbReference type="Gene3D" id="1.10.10.10">
    <property type="entry name" value="Winged helix-like DNA-binding domain superfamily/Winged helix DNA-binding domain"/>
    <property type="match status" value="1"/>
</dbReference>
<dbReference type="Proteomes" id="UP001628091">
    <property type="component" value="Unassembled WGS sequence"/>
</dbReference>
<dbReference type="SMART" id="SM00418">
    <property type="entry name" value="HTH_ARSR"/>
    <property type="match status" value="1"/>
</dbReference>
<proteinExistence type="predicted"/>
<dbReference type="InterPro" id="IPR036390">
    <property type="entry name" value="WH_DNA-bd_sf"/>
</dbReference>
<sequence>MPFHEDDTNRIYRAIADTTRRLIIDELALRDRQSLFEIYTRVVSKHGIGHSRQAFSRHLSQLEDVGIIEVEWQGTTKLHSLNTAPLARLRNGWLSRFKEP</sequence>
<name>A0ABQ0H055_9HYPH</name>
<dbReference type="InterPro" id="IPR011991">
    <property type="entry name" value="ArsR-like_HTH"/>
</dbReference>
<gene>
    <name evidence="2" type="ORF">PPNSA23_22230</name>
</gene>
<dbReference type="InterPro" id="IPR036388">
    <property type="entry name" value="WH-like_DNA-bd_sf"/>
</dbReference>
<evidence type="ECO:0000313" key="2">
    <source>
        <dbReference type="EMBL" id="GAB1582280.1"/>
    </source>
</evidence>
<dbReference type="CDD" id="cd00090">
    <property type="entry name" value="HTH_ARSR"/>
    <property type="match status" value="1"/>
</dbReference>
<accession>A0ABQ0H055</accession>
<organism evidence="2 3">
    <name type="scientific">Phyllobacterium phragmitis</name>
    <dbReference type="NCBI Taxonomy" id="2670329"/>
    <lineage>
        <taxon>Bacteria</taxon>
        <taxon>Pseudomonadati</taxon>
        <taxon>Pseudomonadota</taxon>
        <taxon>Alphaproteobacteria</taxon>
        <taxon>Hyphomicrobiales</taxon>
        <taxon>Phyllobacteriaceae</taxon>
        <taxon>Phyllobacterium</taxon>
    </lineage>
</organism>
<evidence type="ECO:0000259" key="1">
    <source>
        <dbReference type="SMART" id="SM00418"/>
    </source>
</evidence>
<protein>
    <submittedName>
        <fullName evidence="2">Metalloregulator ArsR/SmtB family transcription factor</fullName>
    </submittedName>
</protein>